<dbReference type="InterPro" id="IPR006644">
    <property type="entry name" value="Cadg"/>
</dbReference>
<dbReference type="Pfam" id="PF05345">
    <property type="entry name" value="He_PIG"/>
    <property type="match status" value="1"/>
</dbReference>
<name>A0A067NFU4_PLEO1</name>
<accession>A0A067NFU4</accession>
<reference evidence="5" key="1">
    <citation type="journal article" date="2014" name="Proc. Natl. Acad. Sci. U.S.A.">
        <title>Extensive sampling of basidiomycete genomes demonstrates inadequacy of the white-rot/brown-rot paradigm for wood decay fungi.</title>
        <authorList>
            <person name="Riley R."/>
            <person name="Salamov A.A."/>
            <person name="Brown D.W."/>
            <person name="Nagy L.G."/>
            <person name="Floudas D."/>
            <person name="Held B.W."/>
            <person name="Levasseur A."/>
            <person name="Lombard V."/>
            <person name="Morin E."/>
            <person name="Otillar R."/>
            <person name="Lindquist E.A."/>
            <person name="Sun H."/>
            <person name="LaButti K.M."/>
            <person name="Schmutz J."/>
            <person name="Jabbour D."/>
            <person name="Luo H."/>
            <person name="Baker S.E."/>
            <person name="Pisabarro A.G."/>
            <person name="Walton J.D."/>
            <person name="Blanchette R.A."/>
            <person name="Henrissat B."/>
            <person name="Martin F."/>
            <person name="Cullen D."/>
            <person name="Hibbett D.S."/>
            <person name="Grigoriev I.V."/>
        </authorList>
    </citation>
    <scope>NUCLEOTIDE SEQUENCE [LARGE SCALE GENOMIC DNA]</scope>
    <source>
        <strain evidence="5">PC15</strain>
    </source>
</reference>
<dbReference type="InParanoid" id="A0A067NFU4"/>
<feature type="compositionally biased region" description="Basic and acidic residues" evidence="1">
    <location>
        <begin position="771"/>
        <end position="780"/>
    </location>
</feature>
<evidence type="ECO:0000256" key="2">
    <source>
        <dbReference type="SAM" id="SignalP"/>
    </source>
</evidence>
<dbReference type="SMART" id="SM00736">
    <property type="entry name" value="CADG"/>
    <property type="match status" value="1"/>
</dbReference>
<keyword evidence="2" id="KW-0732">Signal</keyword>
<dbReference type="Proteomes" id="UP000027073">
    <property type="component" value="Unassembled WGS sequence"/>
</dbReference>
<feature type="compositionally biased region" description="Low complexity" evidence="1">
    <location>
        <begin position="684"/>
        <end position="698"/>
    </location>
</feature>
<dbReference type="EMBL" id="KL198009">
    <property type="protein sequence ID" value="KDQ26724.1"/>
    <property type="molecule type" value="Genomic_DNA"/>
</dbReference>
<evidence type="ECO:0000259" key="3">
    <source>
        <dbReference type="SMART" id="SM00736"/>
    </source>
</evidence>
<protein>
    <recommendedName>
        <fullName evidence="3">Dystroglycan-type cadherin-like domain-containing protein</fullName>
    </recommendedName>
</protein>
<dbReference type="HOGENOM" id="CLU_012975_0_0_1"/>
<evidence type="ECO:0000313" key="5">
    <source>
        <dbReference type="Proteomes" id="UP000027073"/>
    </source>
</evidence>
<feature type="region of interest" description="Disordered" evidence="1">
    <location>
        <begin position="609"/>
        <end position="698"/>
    </location>
</feature>
<feature type="signal peptide" evidence="2">
    <location>
        <begin position="1"/>
        <end position="17"/>
    </location>
</feature>
<dbReference type="OrthoDB" id="414243at2759"/>
<dbReference type="STRING" id="1137138.A0A067NFU4"/>
<organism evidence="4 5">
    <name type="scientific">Pleurotus ostreatus (strain PC15)</name>
    <name type="common">Oyster mushroom</name>
    <dbReference type="NCBI Taxonomy" id="1137138"/>
    <lineage>
        <taxon>Eukaryota</taxon>
        <taxon>Fungi</taxon>
        <taxon>Dikarya</taxon>
        <taxon>Basidiomycota</taxon>
        <taxon>Agaricomycotina</taxon>
        <taxon>Agaricomycetes</taxon>
        <taxon>Agaricomycetidae</taxon>
        <taxon>Agaricales</taxon>
        <taxon>Pleurotineae</taxon>
        <taxon>Pleurotaceae</taxon>
        <taxon>Pleurotus</taxon>
    </lineage>
</organism>
<sequence>MKLLSLSFLACAAATFAKVVVNIPPSDQLPKIARVDKPYTWTISPKTFTSSNGELEVTAKSLPGWLSFDPSTRTFSGTPGADDEGNPNIVLLAKDGSSSTSDAFTICVTPYPPPTLRTPISEQFRDVAANSALSSVFSLSLKSALATSNPNVRIPPSWSFSIGFQETTYVAENAFFSDVLGVDGSPLPSWMWYNRKAMTLNGVTPKEASLPTPYTLNLAFFASDQEGYSALSTPFDIVVARHELSQSAASLPTMNFTADASFSINLESPSDFMGLLVDDQPLHPGNISTLALDTSSCPWLTYNEVNRSLSGTPPSQARDCKLPASVATTFNQTIRTEVSIAAVPSFFKASALPPVQLNEDGCIHFNLAEFYAKDGDVHGEDADVSMTCDPSALSNQFGFDKATGEVSGCISRGAIQDVMSCSFTAFSPLTHSTSHSTLPIAPPPSLHHKGSDNLPSQLSAVARKRLHLGLGITFGMIGGMCLIAAGLAAFRHCATVRDSALDLEANKKAWTEKDKKWYGIESMRRKPSDNTSGYGSTEALPRNGLDLQDIFRPPPAVVRDTPGYGDLGHGPGLKPPSVAGSNVMSKREFLTKIRDTVRQVSDQYQRILQGGPARPVIGKPILTTPPEAHTSPGPIDESLSYTPSGIDSSLNSPSSSIADRSVPRRRADFAPPRSPDSDALLDAGGSRPGSYGSSGSLASAETHAAEAVVHTATRATSIRSVGLDTPQLPPATRPRIVPFTSSTRVPVPRIPTGSGKEGGKSRRIPSQKAQIVHDTEKSGSGDDLSLGIHYVRALGADQRTVGTNASMPTVSTNARSSFSSLESSHYDHSGPSMQRMLVRAEQKFHFRVPVFLEDSPTTYLQPRSLTARLASGLPLPKFLRADLRGKQQGSIEFYGTPGPDDIADYDVEIYSGEDKCVARVAVEVVARG</sequence>
<dbReference type="GO" id="GO:0005509">
    <property type="term" value="F:calcium ion binding"/>
    <property type="evidence" value="ECO:0007669"/>
    <property type="project" value="InterPro"/>
</dbReference>
<dbReference type="InterPro" id="IPR015919">
    <property type="entry name" value="Cadherin-like_sf"/>
</dbReference>
<feature type="chain" id="PRO_5001642148" description="Dystroglycan-type cadherin-like domain-containing protein" evidence="2">
    <location>
        <begin position="18"/>
        <end position="928"/>
    </location>
</feature>
<feature type="region of interest" description="Disordered" evidence="1">
    <location>
        <begin position="743"/>
        <end position="780"/>
    </location>
</feature>
<dbReference type="Gene3D" id="2.60.40.10">
    <property type="entry name" value="Immunoglobulins"/>
    <property type="match status" value="1"/>
</dbReference>
<dbReference type="VEuPathDB" id="FungiDB:PLEOSDRAFT_1113191"/>
<dbReference type="AlphaFoldDB" id="A0A067NFU4"/>
<feature type="domain" description="Dystroglycan-type cadherin-like" evidence="3">
    <location>
        <begin position="20"/>
        <end position="115"/>
    </location>
</feature>
<evidence type="ECO:0000313" key="4">
    <source>
        <dbReference type="EMBL" id="KDQ26724.1"/>
    </source>
</evidence>
<proteinExistence type="predicted"/>
<dbReference type="GO" id="GO:0016020">
    <property type="term" value="C:membrane"/>
    <property type="evidence" value="ECO:0007669"/>
    <property type="project" value="InterPro"/>
</dbReference>
<dbReference type="InterPro" id="IPR013783">
    <property type="entry name" value="Ig-like_fold"/>
</dbReference>
<dbReference type="SUPFAM" id="SSF49313">
    <property type="entry name" value="Cadherin-like"/>
    <property type="match status" value="2"/>
</dbReference>
<evidence type="ECO:0000256" key="1">
    <source>
        <dbReference type="SAM" id="MobiDB-lite"/>
    </source>
</evidence>
<feature type="compositionally biased region" description="Low complexity" evidence="1">
    <location>
        <begin position="644"/>
        <end position="656"/>
    </location>
</feature>
<gene>
    <name evidence="4" type="ORF">PLEOSDRAFT_1113191</name>
</gene>